<dbReference type="Proteomes" id="UP000178606">
    <property type="component" value="Unassembled WGS sequence"/>
</dbReference>
<protein>
    <recommendedName>
        <fullName evidence="7">Response regulatory domain-containing protein</fullName>
    </recommendedName>
</protein>
<dbReference type="SMART" id="SM00448">
    <property type="entry name" value="REC"/>
    <property type="match status" value="1"/>
</dbReference>
<keyword evidence="1 6" id="KW-0597">Phosphoprotein</keyword>
<dbReference type="GO" id="GO:0005829">
    <property type="term" value="C:cytosol"/>
    <property type="evidence" value="ECO:0007669"/>
    <property type="project" value="TreeGrafter"/>
</dbReference>
<dbReference type="SUPFAM" id="SSF52172">
    <property type="entry name" value="CheY-like"/>
    <property type="match status" value="1"/>
</dbReference>
<sequence>MNILMADDDPTVLKTVGTFLSARGHRVRTASDGSEALRLMAEETPDLVISDIQMPGMDGIAFLKAIRGQFPDLPVILMTGYATVETAVAALRNRAYDYLKKPVQLEELQACIARVERNNRLKA</sequence>
<evidence type="ECO:0000256" key="2">
    <source>
        <dbReference type="ARBA" id="ARBA00023012"/>
    </source>
</evidence>
<feature type="modified residue" description="4-aspartylphosphate" evidence="6">
    <location>
        <position position="51"/>
    </location>
</feature>
<evidence type="ECO:0000313" key="9">
    <source>
        <dbReference type="Proteomes" id="UP000178606"/>
    </source>
</evidence>
<dbReference type="PROSITE" id="PS50110">
    <property type="entry name" value="RESPONSE_REGULATORY"/>
    <property type="match status" value="1"/>
</dbReference>
<dbReference type="AlphaFoldDB" id="A0A1F6C6H6"/>
<dbReference type="GO" id="GO:0032993">
    <property type="term" value="C:protein-DNA complex"/>
    <property type="evidence" value="ECO:0007669"/>
    <property type="project" value="TreeGrafter"/>
</dbReference>
<accession>A0A1F6C6H6</accession>
<evidence type="ECO:0000256" key="1">
    <source>
        <dbReference type="ARBA" id="ARBA00022553"/>
    </source>
</evidence>
<keyword evidence="5" id="KW-0804">Transcription</keyword>
<proteinExistence type="predicted"/>
<reference evidence="8 9" key="1">
    <citation type="journal article" date="2016" name="Nat. Commun.">
        <title>Thousands of microbial genomes shed light on interconnected biogeochemical processes in an aquifer system.</title>
        <authorList>
            <person name="Anantharaman K."/>
            <person name="Brown C.T."/>
            <person name="Hug L.A."/>
            <person name="Sharon I."/>
            <person name="Castelle C.J."/>
            <person name="Probst A.J."/>
            <person name="Thomas B.C."/>
            <person name="Singh A."/>
            <person name="Wilkins M.J."/>
            <person name="Karaoz U."/>
            <person name="Brodie E.L."/>
            <person name="Williams K.H."/>
            <person name="Hubbard S.S."/>
            <person name="Banfield J.F."/>
        </authorList>
    </citation>
    <scope>NUCLEOTIDE SEQUENCE [LARGE SCALE GENOMIC DNA]</scope>
    <source>
        <strain evidence="9">RIFCSPLOWO2_12_FULL_64_10</strain>
    </source>
</reference>
<evidence type="ECO:0000313" key="8">
    <source>
        <dbReference type="EMBL" id="OGG44703.1"/>
    </source>
</evidence>
<name>A0A1F6C6H6_HANXR</name>
<dbReference type="InterPro" id="IPR011006">
    <property type="entry name" value="CheY-like_superfamily"/>
</dbReference>
<dbReference type="Pfam" id="PF00072">
    <property type="entry name" value="Response_reg"/>
    <property type="match status" value="1"/>
</dbReference>
<evidence type="ECO:0000256" key="3">
    <source>
        <dbReference type="ARBA" id="ARBA00023015"/>
    </source>
</evidence>
<dbReference type="Gene3D" id="3.40.50.2300">
    <property type="match status" value="1"/>
</dbReference>
<keyword evidence="2" id="KW-0902">Two-component regulatory system</keyword>
<dbReference type="EMBL" id="MFKF01000397">
    <property type="protein sequence ID" value="OGG44703.1"/>
    <property type="molecule type" value="Genomic_DNA"/>
</dbReference>
<keyword evidence="4" id="KW-0238">DNA-binding</keyword>
<evidence type="ECO:0000256" key="4">
    <source>
        <dbReference type="ARBA" id="ARBA00023125"/>
    </source>
</evidence>
<evidence type="ECO:0000256" key="6">
    <source>
        <dbReference type="PROSITE-ProRule" id="PRU00169"/>
    </source>
</evidence>
<dbReference type="PANTHER" id="PTHR48111">
    <property type="entry name" value="REGULATOR OF RPOS"/>
    <property type="match status" value="1"/>
</dbReference>
<dbReference type="GO" id="GO:0000156">
    <property type="term" value="F:phosphorelay response regulator activity"/>
    <property type="evidence" value="ECO:0007669"/>
    <property type="project" value="TreeGrafter"/>
</dbReference>
<dbReference type="GO" id="GO:0006355">
    <property type="term" value="P:regulation of DNA-templated transcription"/>
    <property type="evidence" value="ECO:0007669"/>
    <property type="project" value="TreeGrafter"/>
</dbReference>
<dbReference type="GO" id="GO:0000976">
    <property type="term" value="F:transcription cis-regulatory region binding"/>
    <property type="evidence" value="ECO:0007669"/>
    <property type="project" value="TreeGrafter"/>
</dbReference>
<evidence type="ECO:0000259" key="7">
    <source>
        <dbReference type="PROSITE" id="PS50110"/>
    </source>
</evidence>
<feature type="domain" description="Response regulatory" evidence="7">
    <location>
        <begin position="2"/>
        <end position="116"/>
    </location>
</feature>
<comment type="caution">
    <text evidence="8">The sequence shown here is derived from an EMBL/GenBank/DDBJ whole genome shotgun (WGS) entry which is preliminary data.</text>
</comment>
<dbReference type="InterPro" id="IPR039420">
    <property type="entry name" value="WalR-like"/>
</dbReference>
<dbReference type="FunFam" id="3.40.50.2300:FF:000018">
    <property type="entry name" value="DNA-binding transcriptional regulator NtrC"/>
    <property type="match status" value="1"/>
</dbReference>
<dbReference type="PANTHER" id="PTHR48111:SF1">
    <property type="entry name" value="TWO-COMPONENT RESPONSE REGULATOR ORR33"/>
    <property type="match status" value="1"/>
</dbReference>
<organism evidence="8 9">
    <name type="scientific">Handelsmanbacteria sp. (strain RIFCSPLOWO2_12_FULL_64_10)</name>
    <dbReference type="NCBI Taxonomy" id="1817868"/>
    <lineage>
        <taxon>Bacteria</taxon>
        <taxon>Candidatus Handelsmaniibacteriota</taxon>
    </lineage>
</organism>
<evidence type="ECO:0000256" key="5">
    <source>
        <dbReference type="ARBA" id="ARBA00023163"/>
    </source>
</evidence>
<keyword evidence="3" id="KW-0805">Transcription regulation</keyword>
<gene>
    <name evidence="8" type="ORF">A3F84_28785</name>
</gene>
<dbReference type="InterPro" id="IPR001789">
    <property type="entry name" value="Sig_transdc_resp-reg_receiver"/>
</dbReference>